<dbReference type="RefSeq" id="WP_170037200.1">
    <property type="nucleotide sequence ID" value="NZ_JABDTL010000002.1"/>
</dbReference>
<dbReference type="AlphaFoldDB" id="A0A841GVC8"/>
<dbReference type="SMART" id="SM00635">
    <property type="entry name" value="BID_2"/>
    <property type="match status" value="1"/>
</dbReference>
<evidence type="ECO:0000259" key="2">
    <source>
        <dbReference type="PROSITE" id="PS51841"/>
    </source>
</evidence>
<evidence type="ECO:0000256" key="1">
    <source>
        <dbReference type="SAM" id="SignalP"/>
    </source>
</evidence>
<protein>
    <recommendedName>
        <fullName evidence="2">LTD domain-containing protein</fullName>
    </recommendedName>
</protein>
<dbReference type="Gene3D" id="2.60.40.1260">
    <property type="entry name" value="Lamin Tail domain"/>
    <property type="match status" value="2"/>
</dbReference>
<dbReference type="Proteomes" id="UP000582837">
    <property type="component" value="Unassembled WGS sequence"/>
</dbReference>
<keyword evidence="4" id="KW-1185">Reference proteome</keyword>
<dbReference type="Pfam" id="PF02368">
    <property type="entry name" value="Big_2"/>
    <property type="match status" value="1"/>
</dbReference>
<dbReference type="InterPro" id="IPR036415">
    <property type="entry name" value="Lamin_tail_dom_sf"/>
</dbReference>
<dbReference type="EMBL" id="JACHIA010000002">
    <property type="protein sequence ID" value="MBB6069618.1"/>
    <property type="molecule type" value="Genomic_DNA"/>
</dbReference>
<evidence type="ECO:0000313" key="4">
    <source>
        <dbReference type="Proteomes" id="UP000582837"/>
    </source>
</evidence>
<dbReference type="Gene3D" id="2.60.40.1080">
    <property type="match status" value="1"/>
</dbReference>
<feature type="chain" id="PRO_5032416236" description="LTD domain-containing protein" evidence="1">
    <location>
        <begin position="23"/>
        <end position="701"/>
    </location>
</feature>
<dbReference type="InterPro" id="IPR001322">
    <property type="entry name" value="Lamin_tail_dom"/>
</dbReference>
<feature type="domain" description="LTD" evidence="2">
    <location>
        <begin position="110"/>
        <end position="212"/>
    </location>
</feature>
<keyword evidence="1" id="KW-0732">Signal</keyword>
<feature type="signal peptide" evidence="1">
    <location>
        <begin position="1"/>
        <end position="22"/>
    </location>
</feature>
<dbReference type="SUPFAM" id="SSF75011">
    <property type="entry name" value="3-carboxy-cis,cis-mucoante lactonizing enzyme"/>
    <property type="match status" value="1"/>
</dbReference>
<organism evidence="3 4">
    <name type="scientific">Longimicrobium terrae</name>
    <dbReference type="NCBI Taxonomy" id="1639882"/>
    <lineage>
        <taxon>Bacteria</taxon>
        <taxon>Pseudomonadati</taxon>
        <taxon>Gemmatimonadota</taxon>
        <taxon>Longimicrobiia</taxon>
        <taxon>Longimicrobiales</taxon>
        <taxon>Longimicrobiaceae</taxon>
        <taxon>Longimicrobium</taxon>
    </lineage>
</organism>
<comment type="caution">
    <text evidence="3">The sequence shown here is derived from an EMBL/GenBank/DDBJ whole genome shotgun (WGS) entry which is preliminary data.</text>
</comment>
<reference evidence="3 4" key="1">
    <citation type="submission" date="2020-08" db="EMBL/GenBank/DDBJ databases">
        <title>Genomic Encyclopedia of Type Strains, Phase IV (KMG-IV): sequencing the most valuable type-strain genomes for metagenomic binning, comparative biology and taxonomic classification.</title>
        <authorList>
            <person name="Goeker M."/>
        </authorList>
    </citation>
    <scope>NUCLEOTIDE SEQUENCE [LARGE SCALE GENOMIC DNA]</scope>
    <source>
        <strain evidence="3 4">DSM 29007</strain>
    </source>
</reference>
<dbReference type="Pfam" id="PF00932">
    <property type="entry name" value="LTD"/>
    <property type="match status" value="2"/>
</dbReference>
<dbReference type="InterPro" id="IPR008964">
    <property type="entry name" value="Invasin/intimin_cell_adhesion"/>
</dbReference>
<dbReference type="PROSITE" id="PS51841">
    <property type="entry name" value="LTD"/>
    <property type="match status" value="2"/>
</dbReference>
<dbReference type="SUPFAM" id="SSF74853">
    <property type="entry name" value="Lamin A/C globular tail domain"/>
    <property type="match status" value="2"/>
</dbReference>
<feature type="domain" description="LTD" evidence="2">
    <location>
        <begin position="224"/>
        <end position="360"/>
    </location>
</feature>
<name>A0A841GVC8_9BACT</name>
<dbReference type="SUPFAM" id="SSF49373">
    <property type="entry name" value="Invasin/intimin cell-adhesion fragments"/>
    <property type="match status" value="1"/>
</dbReference>
<sequence length="701" mass="71212">MSRSRTLAAVRALALALLTATAAACGDDSPSEPPALTTLRITLPDSALAMGQTTTATVAGLDQDSAPIATGAVTWASSAETVASVTPAGVVTAVAAGSAEIIATAGATTARRTVKVAAPAPIRINEVESNGGSPGDWAELINPTGAAVDVSGWIFRDNDPTHTYRLPAGTSIPAGGYLVLEEAAFGFGLGGAEDARLFNPFEVPVDSYTWTAHAPVTYARCPNGSGPFAASATSTKGTANDCRPLVKINEVESSGGTPGDWIELYNAGATVVSLGGFVLRDNDDTHTYTLAAGTTLAPGAFLVVEEAALGFGLGAGDAARLFDAAGALIDGFEWTAHAAVTYGRCPDGAGIAVATTAATKGTANNCTPAGPVTSPWPGSNEVETVDGTAVFGGNLSGLTYEGAAGGRPAYLWAVRNGPGTLYRMVASGGNWIPDPADGWGSGKALRYPDGLGNPDAEGVTFAGGGSAGGIYVATERNNDASTISRNVVLRFDPAQAGTTLRATHAWDLTADLPVVGANLGIEAVSWIPDADLVARGFFDEAKGRAYAPADYADHGTGIFFVGVEANGIIYAYALNHATGAATRIATIATGFPGVMGLEYDATNGALWATCDDGCGNTAGILEIDTASGSAGRGRFLAPRRFARPTGLPNLNNEGFAFAPVLECSGGLRPVFWADDGETGGHSIRRGYLPCGRVAVSTIRAR</sequence>
<proteinExistence type="predicted"/>
<dbReference type="PROSITE" id="PS51257">
    <property type="entry name" value="PROKAR_LIPOPROTEIN"/>
    <property type="match status" value="1"/>
</dbReference>
<gene>
    <name evidence="3" type="ORF">HNQ61_001233</name>
</gene>
<dbReference type="InterPro" id="IPR003343">
    <property type="entry name" value="Big_2"/>
</dbReference>
<accession>A0A841GVC8</accession>
<evidence type="ECO:0000313" key="3">
    <source>
        <dbReference type="EMBL" id="MBB6069618.1"/>
    </source>
</evidence>